<dbReference type="Pfam" id="PF04456">
    <property type="entry name" value="DUF503"/>
    <property type="match status" value="1"/>
</dbReference>
<dbReference type="SUPFAM" id="SSF103007">
    <property type="entry name" value="Hypothetical protein TT1725"/>
    <property type="match status" value="1"/>
</dbReference>
<evidence type="ECO:0000313" key="2">
    <source>
        <dbReference type="Proteomes" id="UP000032250"/>
    </source>
</evidence>
<reference evidence="1 2" key="1">
    <citation type="submission" date="2014-06" db="EMBL/GenBank/DDBJ databases">
        <title>Genome characterization of distinct group I Clostridium botulinum lineages.</title>
        <authorList>
            <person name="Giordani F."/>
            <person name="Anselmo A."/>
            <person name="Fillo S."/>
            <person name="Palozzi A.M."/>
            <person name="Fortunato A."/>
            <person name="Gentile B."/>
            <person name="Ciammaruconi A."/>
            <person name="Anniballi F."/>
            <person name="De Medici D."/>
            <person name="Lista F."/>
        </authorList>
    </citation>
    <scope>NUCLEOTIDE SEQUENCE [LARGE SCALE GENOMIC DNA]</scope>
    <source>
        <strain evidence="1 2">B2 450</strain>
    </source>
</reference>
<dbReference type="PANTHER" id="PTHR36441">
    <property type="entry name" value="HYPOTHETICAL CYTOSOLIC PROTEIN"/>
    <property type="match status" value="1"/>
</dbReference>
<dbReference type="RefSeq" id="WP_003484029.1">
    <property type="nucleotide sequence ID" value="NZ_JXSU01000007.1"/>
</dbReference>
<dbReference type="HOGENOM" id="CLU_149981_2_1_9"/>
<dbReference type="PANTHER" id="PTHR36441:SF1">
    <property type="entry name" value="DUF503 DOMAIN-CONTAINING PROTEIN"/>
    <property type="match status" value="1"/>
</dbReference>
<organism evidence="1 2">
    <name type="scientific">Clostridium botulinum B2 450</name>
    <dbReference type="NCBI Taxonomy" id="1379739"/>
    <lineage>
        <taxon>Bacteria</taxon>
        <taxon>Bacillati</taxon>
        <taxon>Bacillota</taxon>
        <taxon>Clostridia</taxon>
        <taxon>Eubacteriales</taxon>
        <taxon>Clostridiaceae</taxon>
        <taxon>Clostridium</taxon>
    </lineage>
</organism>
<dbReference type="AlphaFoldDB" id="A0A0D1A1L4"/>
<dbReference type="InterPro" id="IPR007546">
    <property type="entry name" value="DUF503"/>
</dbReference>
<dbReference type="InterPro" id="IPR036746">
    <property type="entry name" value="TT1725-like_sf"/>
</dbReference>
<evidence type="ECO:0008006" key="3">
    <source>
        <dbReference type="Google" id="ProtNLM"/>
    </source>
</evidence>
<comment type="caution">
    <text evidence="1">The sequence shown here is derived from an EMBL/GenBank/DDBJ whole genome shotgun (WGS) entry which is preliminary data.</text>
</comment>
<dbReference type="PATRIC" id="fig|1379739.3.peg.3267"/>
<gene>
    <name evidence="1" type="ORF">N495_14370</name>
</gene>
<proteinExistence type="predicted"/>
<dbReference type="EMBL" id="JXSU01000007">
    <property type="protein sequence ID" value="KIS24703.1"/>
    <property type="molecule type" value="Genomic_DNA"/>
</dbReference>
<evidence type="ECO:0000313" key="1">
    <source>
        <dbReference type="EMBL" id="KIS24703.1"/>
    </source>
</evidence>
<protein>
    <recommendedName>
        <fullName evidence="3">DUF503 domain-containing protein</fullName>
    </recommendedName>
</protein>
<accession>A0A0D1A1L4</accession>
<dbReference type="Proteomes" id="UP000032250">
    <property type="component" value="Unassembled WGS sequence"/>
</dbReference>
<dbReference type="OrthoDB" id="9809023at2"/>
<sequence length="93" mass="10437">MIIGTAKIHLYANWVHSLKEKRMIVKSIISKTKNKFNVSIAEVEMQDIHQSIVIGVACISNNTKQADSIIQNVVNYIEGNTEAIVQNIETEII</sequence>
<dbReference type="Gene3D" id="3.30.70.1120">
    <property type="entry name" value="TT1725-like"/>
    <property type="match status" value="1"/>
</dbReference>
<name>A0A0D1A1L4_CLOBO</name>